<sequence>MKNTWMINLTHNKFFKNNNLEINYYFFYIFKNFPIFYNKNFIYIKYFLNSLKSINFNKKLYNTYNNYKINYLFNNFKSNLIENNINPIRLNLIKNKNYSFLKFFNLIFLFNLSMFNTIFKFNHNFKFFYLYENSKQLFIIDSKKFINRWKDSYDLFFNIFFFNYNPLIFSTKFFKNETLSMNWNYNFFEVNLWNYFFPFFVFKLNKYNHKSNFFFEKLNFLNINFFLITDCTYHFKNIHYMRKNNHYTIGLVNVNLNPWIVSYPIISFFDSFITQSFFFKFLITINKLVMYSKFTNFKNLWYKFKIK</sequence>
<dbReference type="AlphaFoldDB" id="A0A7T0M4P0"/>
<name>A0A7T0M4P0_HALGN</name>
<reference evidence="2" key="1">
    <citation type="submission" date="2020-05" db="EMBL/GenBank/DDBJ databases">
        <title>Characterization and comparative analysis of mitochondrial genomes of the highly differentiated ciliated protists shed light on the diversity and evolution of the linear molecular architecture.</title>
        <authorList>
            <person name="Zhang T."/>
            <person name="Li C."/>
            <person name="Zhang X."/>
            <person name="Wang C."/>
            <person name="Roger A.J."/>
            <person name="Song W."/>
            <person name="Gao F."/>
        </authorList>
    </citation>
    <scope>NUCLEOTIDE SEQUENCE</scope>
</reference>
<keyword evidence="2" id="KW-0689">Ribosomal protein</keyword>
<keyword evidence="2" id="KW-0687">Ribonucleoprotein</keyword>
<keyword evidence="1" id="KW-0812">Transmembrane</keyword>
<keyword evidence="1" id="KW-0472">Membrane</keyword>
<feature type="transmembrane region" description="Helical" evidence="1">
    <location>
        <begin position="99"/>
        <end position="119"/>
    </location>
</feature>
<dbReference type="GeneID" id="63661399"/>
<geneLocation type="mitochondrion" evidence="2"/>
<keyword evidence="1" id="KW-1133">Transmembrane helix</keyword>
<evidence type="ECO:0000256" key="1">
    <source>
        <dbReference type="SAM" id="Phobius"/>
    </source>
</evidence>
<dbReference type="EMBL" id="MT471317">
    <property type="protein sequence ID" value="QPL15973.1"/>
    <property type="molecule type" value="Genomic_DNA"/>
</dbReference>
<dbReference type="GO" id="GO:0005840">
    <property type="term" value="C:ribosome"/>
    <property type="evidence" value="ECO:0007669"/>
    <property type="project" value="UniProtKB-KW"/>
</dbReference>
<dbReference type="RefSeq" id="YP_010049568.1">
    <property type="nucleotide sequence ID" value="NC_054370.1"/>
</dbReference>
<keyword evidence="2" id="KW-0496">Mitochondrion</keyword>
<protein>
    <submittedName>
        <fullName evidence="2">Ribosomal protein S2</fullName>
    </submittedName>
</protein>
<organism evidence="2">
    <name type="scientific">Halteria grandinella</name>
    <dbReference type="NCBI Taxonomy" id="5974"/>
    <lineage>
        <taxon>Eukaryota</taxon>
        <taxon>Sar</taxon>
        <taxon>Alveolata</taxon>
        <taxon>Ciliophora</taxon>
        <taxon>Intramacronucleata</taxon>
        <taxon>Spirotrichea</taxon>
        <taxon>Stichotrichia</taxon>
        <taxon>Sporadotrichida</taxon>
        <taxon>Halteriidae</taxon>
        <taxon>Halteria</taxon>
    </lineage>
</organism>
<feature type="transmembrane region" description="Helical" evidence="1">
    <location>
        <begin position="155"/>
        <end position="174"/>
    </location>
</feature>
<feature type="transmembrane region" description="Helical" evidence="1">
    <location>
        <begin position="260"/>
        <end position="283"/>
    </location>
</feature>
<evidence type="ECO:0000313" key="2">
    <source>
        <dbReference type="EMBL" id="QPL15973.1"/>
    </source>
</evidence>
<accession>A0A7T0M4P0</accession>
<proteinExistence type="predicted"/>
<gene>
    <name evidence="2" type="primary">rps2</name>
</gene>